<comment type="caution">
    <text evidence="1">The sequence shown here is derived from an EMBL/GenBank/DDBJ whole genome shotgun (WGS) entry which is preliminary data.</text>
</comment>
<keyword evidence="2" id="KW-1185">Reference proteome</keyword>
<organism evidence="1 2">
    <name type="scientific">Sphingomonas metalli</name>
    <dbReference type="NCBI Taxonomy" id="1779358"/>
    <lineage>
        <taxon>Bacteria</taxon>
        <taxon>Pseudomonadati</taxon>
        <taxon>Pseudomonadota</taxon>
        <taxon>Alphaproteobacteria</taxon>
        <taxon>Sphingomonadales</taxon>
        <taxon>Sphingomonadaceae</taxon>
        <taxon>Sphingomonas</taxon>
    </lineage>
</organism>
<dbReference type="EMBL" id="BMIH01000001">
    <property type="protein sequence ID" value="GGB21818.1"/>
    <property type="molecule type" value="Genomic_DNA"/>
</dbReference>
<reference evidence="1" key="2">
    <citation type="submission" date="2020-09" db="EMBL/GenBank/DDBJ databases">
        <authorList>
            <person name="Sun Q."/>
            <person name="Zhou Y."/>
        </authorList>
    </citation>
    <scope>NUCLEOTIDE SEQUENCE</scope>
    <source>
        <strain evidence="1">CGMCC 1.15330</strain>
    </source>
</reference>
<accession>A0A916WR46</accession>
<dbReference type="Proteomes" id="UP000623067">
    <property type="component" value="Unassembled WGS sequence"/>
</dbReference>
<evidence type="ECO:0000313" key="1">
    <source>
        <dbReference type="EMBL" id="GGB21818.1"/>
    </source>
</evidence>
<dbReference type="RefSeq" id="WP_188657513.1">
    <property type="nucleotide sequence ID" value="NZ_BMIH01000001.1"/>
</dbReference>
<sequence>MSDFASAPRTCAVLQAAYTAASGAKTLAYPPVVLMEDRRLHPEGFVTSYPAELPLSRHGFDDLVAEAKRYDFPNFKPACAWQGSPGPRVDGEGTPTFVSFTSPIFSSDGRLAILQVSFRIQGWGGHGEICVVRQHRRGWRARCRAGWMT</sequence>
<reference evidence="1" key="1">
    <citation type="journal article" date="2014" name="Int. J. Syst. Evol. Microbiol.">
        <title>Complete genome sequence of Corynebacterium casei LMG S-19264T (=DSM 44701T), isolated from a smear-ripened cheese.</title>
        <authorList>
            <consortium name="US DOE Joint Genome Institute (JGI-PGF)"/>
            <person name="Walter F."/>
            <person name="Albersmeier A."/>
            <person name="Kalinowski J."/>
            <person name="Ruckert C."/>
        </authorList>
    </citation>
    <scope>NUCLEOTIDE SEQUENCE</scope>
    <source>
        <strain evidence="1">CGMCC 1.15330</strain>
    </source>
</reference>
<protein>
    <submittedName>
        <fullName evidence="1">Uncharacterized protein</fullName>
    </submittedName>
</protein>
<evidence type="ECO:0000313" key="2">
    <source>
        <dbReference type="Proteomes" id="UP000623067"/>
    </source>
</evidence>
<gene>
    <name evidence="1" type="ORF">GCM10011380_09240</name>
</gene>
<proteinExistence type="predicted"/>
<name>A0A916WR46_9SPHN</name>
<dbReference type="AlphaFoldDB" id="A0A916WR46"/>